<dbReference type="GO" id="GO:0015288">
    <property type="term" value="F:porin activity"/>
    <property type="evidence" value="ECO:0007669"/>
    <property type="project" value="InterPro"/>
</dbReference>
<sequence length="415" mass="45820">MKYCVKSFAWILPIFGSISFAQAEFGDTLTKDWGGSRSELKKSGFHFDLEYTNVMQSALSSSYDTNPSISHRLDLISTLDLESIGLLQGGKIHSQLVTRGGNANDFGFTALSAPNSGQYGADDTLFISSLYYSQQFSSNTNVLLGKIDAFELLRNAPFFGGATRHGFLNLAFAAPPSGVTPPSFVGVIANHNHNNLRFTGMIYDPRDRYTSNLDMNGLFQDGVNMSLSMTYGTQWFERSTAFTMAYTYSTEKGLDFSSLDPNEGSFIETAQYKYNARFQLSHNLVESEDNAGGSWGIYLRGAIADGNPNLIDATFVGGLGGSALFFDRPMDTWGIGYYYYDLSNDLQDSINGLPLEHKLQDESGFEIYYAYKALPWLTFTADMQYVVPALSLMPRLGSLDFVPTLLSRTSGTRVS</sequence>
<dbReference type="GO" id="GO:0008643">
    <property type="term" value="P:carbohydrate transport"/>
    <property type="evidence" value="ECO:0007669"/>
    <property type="project" value="InterPro"/>
</dbReference>
<dbReference type="PANTHER" id="PTHR37944">
    <property type="entry name" value="PORIN B"/>
    <property type="match status" value="1"/>
</dbReference>
<reference evidence="3 4" key="2">
    <citation type="submission" date="2015-01" db="EMBL/GenBank/DDBJ databases">
        <authorList>
            <consortium name="NBRP consortium"/>
            <person name="Sawabe T."/>
            <person name="Meirelles P."/>
            <person name="Feng G."/>
            <person name="Sayaka M."/>
            <person name="Hattori M."/>
            <person name="Ohkuma M."/>
        </authorList>
    </citation>
    <scope>NUCLEOTIDE SEQUENCE [LARGE SCALE GENOMIC DNA]</scope>
    <source>
        <strain evidence="4">JCM 19241</strain>
    </source>
</reference>
<protein>
    <submittedName>
        <fullName evidence="3">Uncharacterized protein</fullName>
    </submittedName>
</protein>
<dbReference type="GO" id="GO:0016020">
    <property type="term" value="C:membrane"/>
    <property type="evidence" value="ECO:0007669"/>
    <property type="project" value="InterPro"/>
</dbReference>
<evidence type="ECO:0000313" key="3">
    <source>
        <dbReference type="EMBL" id="GAM75381.1"/>
    </source>
</evidence>
<dbReference type="InterPro" id="IPR038673">
    <property type="entry name" value="OprB_sf"/>
</dbReference>
<gene>
    <name evidence="3" type="ORF">JCM19241_3293</name>
</gene>
<dbReference type="InterPro" id="IPR052932">
    <property type="entry name" value="OprB_Porin"/>
</dbReference>
<dbReference type="Proteomes" id="UP000031666">
    <property type="component" value="Unassembled WGS sequence"/>
</dbReference>
<feature type="chain" id="PRO_5007227728" evidence="2">
    <location>
        <begin position="24"/>
        <end position="415"/>
    </location>
</feature>
<dbReference type="Pfam" id="PF04966">
    <property type="entry name" value="OprB"/>
    <property type="match status" value="1"/>
</dbReference>
<dbReference type="EMBL" id="BBSC01000004">
    <property type="protein sequence ID" value="GAM75381.1"/>
    <property type="molecule type" value="Genomic_DNA"/>
</dbReference>
<organism evidence="3 4">
    <name type="scientific">Vibrio ishigakensis</name>
    <dbReference type="NCBI Taxonomy" id="1481914"/>
    <lineage>
        <taxon>Bacteria</taxon>
        <taxon>Pseudomonadati</taxon>
        <taxon>Pseudomonadota</taxon>
        <taxon>Gammaproteobacteria</taxon>
        <taxon>Vibrionales</taxon>
        <taxon>Vibrionaceae</taxon>
        <taxon>Vibrio</taxon>
    </lineage>
</organism>
<dbReference type="Gene3D" id="2.40.160.180">
    <property type="entry name" value="Carbohydrate-selective porin OprB"/>
    <property type="match status" value="1"/>
</dbReference>
<evidence type="ECO:0000256" key="2">
    <source>
        <dbReference type="RuleBase" id="RU363072"/>
    </source>
</evidence>
<comment type="similarity">
    <text evidence="1 2">Belongs to the OprB family.</text>
</comment>
<dbReference type="InterPro" id="IPR007049">
    <property type="entry name" value="Carb-sel_porin_OprB"/>
</dbReference>
<feature type="signal peptide" evidence="2">
    <location>
        <begin position="1"/>
        <end position="23"/>
    </location>
</feature>
<evidence type="ECO:0000256" key="1">
    <source>
        <dbReference type="ARBA" id="ARBA00008769"/>
    </source>
</evidence>
<accession>A0A0B8Q9U3</accession>
<dbReference type="STRING" id="1481914.JCM19241_3293"/>
<dbReference type="PANTHER" id="PTHR37944:SF1">
    <property type="entry name" value="PORIN B"/>
    <property type="match status" value="1"/>
</dbReference>
<dbReference type="AlphaFoldDB" id="A0A0B8Q9U3"/>
<proteinExistence type="inferred from homology"/>
<comment type="caution">
    <text evidence="3">The sequence shown here is derived from an EMBL/GenBank/DDBJ whole genome shotgun (WGS) entry which is preliminary data.</text>
</comment>
<keyword evidence="2" id="KW-0732">Signal</keyword>
<name>A0A0B8Q9U3_9VIBR</name>
<reference evidence="3 4" key="1">
    <citation type="submission" date="2015-01" db="EMBL/GenBank/DDBJ databases">
        <title>Vibrio sp. C94 JCM 19241 whole genome shotgun sequence.</title>
        <authorList>
            <person name="Sawabe T."/>
            <person name="Meirelles P."/>
            <person name="Feng G."/>
            <person name="Sayaka M."/>
            <person name="Hattori M."/>
            <person name="Ohkuma M."/>
        </authorList>
    </citation>
    <scope>NUCLEOTIDE SEQUENCE [LARGE SCALE GENOMIC DNA]</scope>
    <source>
        <strain evidence="4">JCM 19241</strain>
    </source>
</reference>
<evidence type="ECO:0000313" key="4">
    <source>
        <dbReference type="Proteomes" id="UP000031666"/>
    </source>
</evidence>